<feature type="region of interest" description="Disordered" evidence="1">
    <location>
        <begin position="76"/>
        <end position="111"/>
    </location>
</feature>
<evidence type="ECO:0000313" key="3">
    <source>
        <dbReference type="Proteomes" id="UP001596074"/>
    </source>
</evidence>
<accession>A0ABW1A6Y1</accession>
<reference evidence="3" key="1">
    <citation type="journal article" date="2019" name="Int. J. Syst. Evol. Microbiol.">
        <title>The Global Catalogue of Microorganisms (GCM) 10K type strain sequencing project: providing services to taxonomists for standard genome sequencing and annotation.</title>
        <authorList>
            <consortium name="The Broad Institute Genomics Platform"/>
            <consortium name="The Broad Institute Genome Sequencing Center for Infectious Disease"/>
            <person name="Wu L."/>
            <person name="Ma J."/>
        </authorList>
    </citation>
    <scope>NUCLEOTIDE SEQUENCE [LARGE SCALE GENOMIC DNA]</scope>
    <source>
        <strain evidence="3">KCTC 42087</strain>
    </source>
</reference>
<protein>
    <submittedName>
        <fullName evidence="2">Uncharacterized protein</fullName>
    </submittedName>
</protein>
<feature type="compositionally biased region" description="Low complexity" evidence="1">
    <location>
        <begin position="90"/>
        <end position="99"/>
    </location>
</feature>
<keyword evidence="3" id="KW-1185">Reference proteome</keyword>
<dbReference type="Proteomes" id="UP001596074">
    <property type="component" value="Unassembled WGS sequence"/>
</dbReference>
<dbReference type="EMBL" id="JBHSON010000053">
    <property type="protein sequence ID" value="MFC5750403.1"/>
    <property type="molecule type" value="Genomic_DNA"/>
</dbReference>
<evidence type="ECO:0000256" key="1">
    <source>
        <dbReference type="SAM" id="MobiDB-lite"/>
    </source>
</evidence>
<organism evidence="2 3">
    <name type="scientific">Actinomadura rugatobispora</name>
    <dbReference type="NCBI Taxonomy" id="1994"/>
    <lineage>
        <taxon>Bacteria</taxon>
        <taxon>Bacillati</taxon>
        <taxon>Actinomycetota</taxon>
        <taxon>Actinomycetes</taxon>
        <taxon>Streptosporangiales</taxon>
        <taxon>Thermomonosporaceae</taxon>
        <taxon>Actinomadura</taxon>
    </lineage>
</organism>
<dbReference type="RefSeq" id="WP_378286141.1">
    <property type="nucleotide sequence ID" value="NZ_JBHSON010000053.1"/>
</dbReference>
<proteinExistence type="predicted"/>
<name>A0ABW1A6Y1_9ACTN</name>
<sequence>MSVAAPWAALDIDPDRIVAELRRRFPGARAWYGEYTGAWWAITRDRSGRDRLVEASDPAELGRRLEEICGRMAPRLSRAAPLRPEPSPSRAPRSAAYSRQARRRGAAASRGGWWRRVFRR</sequence>
<evidence type="ECO:0000313" key="2">
    <source>
        <dbReference type="EMBL" id="MFC5750403.1"/>
    </source>
</evidence>
<comment type="caution">
    <text evidence="2">The sequence shown here is derived from an EMBL/GenBank/DDBJ whole genome shotgun (WGS) entry which is preliminary data.</text>
</comment>
<gene>
    <name evidence="2" type="ORF">ACFPZN_32660</name>
</gene>